<dbReference type="Proteomes" id="UP000317180">
    <property type="component" value="Unassembled WGS sequence"/>
</dbReference>
<dbReference type="GeneID" id="82809195"/>
<evidence type="ECO:0000256" key="4">
    <source>
        <dbReference type="SAM" id="MobiDB-lite"/>
    </source>
</evidence>
<name>A0A3M8AXU3_9BACL</name>
<dbReference type="GO" id="GO:0016787">
    <property type="term" value="F:hydrolase activity"/>
    <property type="evidence" value="ECO:0007669"/>
    <property type="project" value="UniProtKB-KW"/>
</dbReference>
<evidence type="ECO:0000313" key="6">
    <source>
        <dbReference type="EMBL" id="GED25737.1"/>
    </source>
</evidence>
<evidence type="ECO:0000256" key="3">
    <source>
        <dbReference type="ARBA" id="ARBA00048505"/>
    </source>
</evidence>
<keyword evidence="9" id="KW-1185">Reference proteome</keyword>
<dbReference type="InterPro" id="IPR036866">
    <property type="entry name" value="RibonucZ/Hydroxyglut_hydro"/>
</dbReference>
<dbReference type="InterPro" id="IPR044528">
    <property type="entry name" value="POD-like_MBL-fold"/>
</dbReference>
<dbReference type="Gene3D" id="3.60.15.10">
    <property type="entry name" value="Ribonuclease Z/Hydroxyacylglutathione hydrolase-like"/>
    <property type="match status" value="1"/>
</dbReference>
<dbReference type="Pfam" id="PF00753">
    <property type="entry name" value="Lactamase_B"/>
    <property type="match status" value="1"/>
</dbReference>
<evidence type="ECO:0000256" key="1">
    <source>
        <dbReference type="ARBA" id="ARBA00034221"/>
    </source>
</evidence>
<dbReference type="InterPro" id="IPR001763">
    <property type="entry name" value="Rhodanese-like_dom"/>
</dbReference>
<dbReference type="GO" id="GO:0070813">
    <property type="term" value="P:hydrogen sulfide metabolic process"/>
    <property type="evidence" value="ECO:0007669"/>
    <property type="project" value="TreeGrafter"/>
</dbReference>
<dbReference type="OrthoDB" id="9784009at2"/>
<protein>
    <submittedName>
        <fullName evidence="7">MBL fold metallo-hydrolase</fullName>
    </submittedName>
</protein>
<dbReference type="EMBL" id="BJOD01000015">
    <property type="protein sequence ID" value="GED25737.1"/>
    <property type="molecule type" value="Genomic_DNA"/>
</dbReference>
<dbReference type="SUPFAM" id="SSF52821">
    <property type="entry name" value="Rhodanese/Cell cycle control phosphatase"/>
    <property type="match status" value="1"/>
</dbReference>
<dbReference type="PANTHER" id="PTHR43084">
    <property type="entry name" value="PERSULFIDE DIOXYGENASE ETHE1"/>
    <property type="match status" value="1"/>
</dbReference>
<dbReference type="Pfam" id="PF00581">
    <property type="entry name" value="Rhodanese"/>
    <property type="match status" value="1"/>
</dbReference>
<dbReference type="SMART" id="SM00450">
    <property type="entry name" value="RHOD"/>
    <property type="match status" value="1"/>
</dbReference>
<reference evidence="7 8" key="1">
    <citation type="submission" date="2018-10" db="EMBL/GenBank/DDBJ databases">
        <title>Phylogenomics of Brevibacillus.</title>
        <authorList>
            <person name="Dunlap C."/>
        </authorList>
    </citation>
    <scope>NUCLEOTIDE SEQUENCE [LARGE SCALE GENOMIC DNA]</scope>
    <source>
        <strain evidence="7 8">NRRL NRS 1219</strain>
    </source>
</reference>
<evidence type="ECO:0000259" key="5">
    <source>
        <dbReference type="PROSITE" id="PS50206"/>
    </source>
</evidence>
<comment type="catalytic activity">
    <reaction evidence="3">
        <text>3',5'-cyclic UMP + H2O = UMP + H(+)</text>
        <dbReference type="Rhea" id="RHEA:70575"/>
        <dbReference type="ChEBI" id="CHEBI:15377"/>
        <dbReference type="ChEBI" id="CHEBI:15378"/>
        <dbReference type="ChEBI" id="CHEBI:57865"/>
        <dbReference type="ChEBI" id="CHEBI:184387"/>
    </reaction>
    <physiologicalReaction direction="left-to-right" evidence="3">
        <dbReference type="Rhea" id="RHEA:70576"/>
    </physiologicalReaction>
</comment>
<evidence type="ECO:0000313" key="7">
    <source>
        <dbReference type="EMBL" id="RNB56044.1"/>
    </source>
</evidence>
<dbReference type="SUPFAM" id="SSF56281">
    <property type="entry name" value="Metallo-hydrolase/oxidoreductase"/>
    <property type="match status" value="1"/>
</dbReference>
<comment type="caution">
    <text evidence="7">The sequence shown here is derived from an EMBL/GenBank/DDBJ whole genome shotgun (WGS) entry which is preliminary data.</text>
</comment>
<comment type="function">
    <text evidence="2">Counteracts the endogenous Pycsar antiviral defense system. Phosphodiesterase that enables metal-dependent hydrolysis of host cyclic nucleotide Pycsar defense signals such as cCMP and cUMP.</text>
</comment>
<gene>
    <name evidence="6" type="ORF">BAG01nite_18390</name>
    <name evidence="7" type="ORF">EB820_10440</name>
</gene>
<dbReference type="GO" id="GO:0050313">
    <property type="term" value="F:sulfur dioxygenase activity"/>
    <property type="evidence" value="ECO:0007669"/>
    <property type="project" value="InterPro"/>
</dbReference>
<dbReference type="InterPro" id="IPR051682">
    <property type="entry name" value="Mito_Persulfide_Diox"/>
</dbReference>
<evidence type="ECO:0000256" key="2">
    <source>
        <dbReference type="ARBA" id="ARBA00034301"/>
    </source>
</evidence>
<evidence type="ECO:0000313" key="8">
    <source>
        <dbReference type="Proteomes" id="UP000276178"/>
    </source>
</evidence>
<proteinExistence type="predicted"/>
<dbReference type="InterPro" id="IPR001279">
    <property type="entry name" value="Metallo-B-lactamas"/>
</dbReference>
<dbReference type="PROSITE" id="PS50206">
    <property type="entry name" value="RHODANESE_3"/>
    <property type="match status" value="1"/>
</dbReference>
<dbReference type="AlphaFoldDB" id="A0A3M8AXU3"/>
<dbReference type="GO" id="GO:0006749">
    <property type="term" value="P:glutathione metabolic process"/>
    <property type="evidence" value="ECO:0007669"/>
    <property type="project" value="InterPro"/>
</dbReference>
<dbReference type="FunFam" id="3.40.250.10:FF:000040">
    <property type="entry name" value="Zn-dependent hydroxyacylglutathione hydrolase"/>
    <property type="match status" value="1"/>
</dbReference>
<dbReference type="SMART" id="SM00849">
    <property type="entry name" value="Lactamase_B"/>
    <property type="match status" value="1"/>
</dbReference>
<keyword evidence="7" id="KW-0378">Hydrolase</keyword>
<feature type="domain" description="Rhodanese" evidence="5">
    <location>
        <begin position="25"/>
        <end position="121"/>
    </location>
</feature>
<dbReference type="CDD" id="cd07724">
    <property type="entry name" value="POD-like_MBL-fold"/>
    <property type="match status" value="1"/>
</dbReference>
<organism evidence="7 8">
    <name type="scientific">Brevibacillus agri</name>
    <dbReference type="NCBI Taxonomy" id="51101"/>
    <lineage>
        <taxon>Bacteria</taxon>
        <taxon>Bacillati</taxon>
        <taxon>Bacillota</taxon>
        <taxon>Bacilli</taxon>
        <taxon>Bacillales</taxon>
        <taxon>Paenibacillaceae</taxon>
        <taxon>Brevibacillus</taxon>
    </lineage>
</organism>
<dbReference type="Gene3D" id="3.40.250.10">
    <property type="entry name" value="Rhodanese-like domain"/>
    <property type="match status" value="1"/>
</dbReference>
<dbReference type="RefSeq" id="WP_122952830.1">
    <property type="nucleotide sequence ID" value="NZ_BJOD01000015.1"/>
</dbReference>
<accession>A0A3M8AXU3</accession>
<sequence length="386" mass="43332">MSNLQHQQTKVKKMTAHELTRLLFAQEELFILDVRNREDYENWRIEGHRVESVNAPYFELMDGVEEIVGKLPVNQKILVVCAKEGSSVFVAEQLAEAGLDDVYYLQGGMKEWSEHLEPVKVGDLRDGGEIYQFVRIGKGCLSYMIVSGQEAAIVDSVRMTGVYEAFAKERNLTITHTIDTHLHADHISGGRKLAESAGATYWLPEKDAEEVTFAYEKLEEGKVIQVGTTSISILPIYSPGHTIGSTSLLVDDTYFLTGDILFVASIGRPDLAGKAQDWVGDLRDTLYNRYQELSKELLVLPAHFGSYVELGPDGVVSARLGDLYRDNPGLNIANEAEFRRVVTEQLPPQPNAYQEIRQVNMGRLQPDEEEQREMETGPNRCAVHDK</sequence>
<evidence type="ECO:0000313" key="9">
    <source>
        <dbReference type="Proteomes" id="UP000317180"/>
    </source>
</evidence>
<dbReference type="PANTHER" id="PTHR43084:SF7">
    <property type="entry name" value="BETA-LACTAMASE DOMAIN PROTEIN"/>
    <property type="match status" value="1"/>
</dbReference>
<dbReference type="InterPro" id="IPR036873">
    <property type="entry name" value="Rhodanese-like_dom_sf"/>
</dbReference>
<dbReference type="Proteomes" id="UP000276178">
    <property type="component" value="Unassembled WGS sequence"/>
</dbReference>
<comment type="catalytic activity">
    <reaction evidence="1">
        <text>3',5'-cyclic CMP + H2O = CMP + H(+)</text>
        <dbReference type="Rhea" id="RHEA:72675"/>
        <dbReference type="ChEBI" id="CHEBI:15377"/>
        <dbReference type="ChEBI" id="CHEBI:15378"/>
        <dbReference type="ChEBI" id="CHEBI:58003"/>
        <dbReference type="ChEBI" id="CHEBI:60377"/>
    </reaction>
    <physiologicalReaction direction="left-to-right" evidence="1">
        <dbReference type="Rhea" id="RHEA:72676"/>
    </physiologicalReaction>
</comment>
<feature type="region of interest" description="Disordered" evidence="4">
    <location>
        <begin position="366"/>
        <end position="386"/>
    </location>
</feature>
<dbReference type="EMBL" id="RHHN01000030">
    <property type="protein sequence ID" value="RNB56044.1"/>
    <property type="molecule type" value="Genomic_DNA"/>
</dbReference>
<reference evidence="6 9" key="2">
    <citation type="submission" date="2019-06" db="EMBL/GenBank/DDBJ databases">
        <title>Whole genome shotgun sequence of Brevibacillus agri NBRC 15538.</title>
        <authorList>
            <person name="Hosoyama A."/>
            <person name="Uohara A."/>
            <person name="Ohji S."/>
            <person name="Ichikawa N."/>
        </authorList>
    </citation>
    <scope>NUCLEOTIDE SEQUENCE [LARGE SCALE GENOMIC DNA]</scope>
    <source>
        <strain evidence="6 9">NBRC 15538</strain>
    </source>
</reference>